<organism evidence="1 2">
    <name type="scientific">Dysosmobacter segnis</name>
    <dbReference type="NCBI Taxonomy" id="2763042"/>
    <lineage>
        <taxon>Bacteria</taxon>
        <taxon>Bacillati</taxon>
        <taxon>Bacillota</taxon>
        <taxon>Clostridia</taxon>
        <taxon>Eubacteriales</taxon>
        <taxon>Oscillospiraceae</taxon>
        <taxon>Dysosmobacter</taxon>
    </lineage>
</organism>
<dbReference type="RefSeq" id="WP_207732102.1">
    <property type="nucleotide sequence ID" value="NZ_JACOQI010000070.1"/>
</dbReference>
<name>A0A923MKJ1_9FIRM</name>
<dbReference type="Proteomes" id="UP000620327">
    <property type="component" value="Unassembled WGS sequence"/>
</dbReference>
<protein>
    <submittedName>
        <fullName evidence="1">Uncharacterized protein</fullName>
    </submittedName>
</protein>
<sequence>MMTDLDDPDWIKRIAQITLYAYHNEVNPDINKGIYKFTFDVEDLDVSLWQENNPYGHNFGQFRQGVYFYRPGEEYDGEKPTLISVERVTRAEIETDPNIPKIELVIPAPSEDWLERTDWWGEMWVEELMREYAPKWICEHYVTGLYKNCLLYTS</sequence>
<proteinExistence type="predicted"/>
<reference evidence="1" key="1">
    <citation type="submission" date="2020-08" db="EMBL/GenBank/DDBJ databases">
        <title>Genome public.</title>
        <authorList>
            <person name="Liu C."/>
            <person name="Sun Q."/>
        </authorList>
    </citation>
    <scope>NUCLEOTIDE SEQUENCE</scope>
    <source>
        <strain evidence="1">BX15</strain>
    </source>
</reference>
<gene>
    <name evidence="1" type="ORF">H8Z83_18960</name>
</gene>
<dbReference type="AlphaFoldDB" id="A0A923MKJ1"/>
<evidence type="ECO:0000313" key="1">
    <source>
        <dbReference type="EMBL" id="MBC5772350.1"/>
    </source>
</evidence>
<accession>A0A923MKJ1</accession>
<feature type="non-terminal residue" evidence="1">
    <location>
        <position position="154"/>
    </location>
</feature>
<keyword evidence="2" id="KW-1185">Reference proteome</keyword>
<comment type="caution">
    <text evidence="1">The sequence shown here is derived from an EMBL/GenBank/DDBJ whole genome shotgun (WGS) entry which is preliminary data.</text>
</comment>
<evidence type="ECO:0000313" key="2">
    <source>
        <dbReference type="Proteomes" id="UP000620327"/>
    </source>
</evidence>
<dbReference type="EMBL" id="JACOQI010000070">
    <property type="protein sequence ID" value="MBC5772350.1"/>
    <property type="molecule type" value="Genomic_DNA"/>
</dbReference>